<accession>A0ABP1PL61</accession>
<gene>
    <name evidence="5" type="ORF">ODALV1_LOCUS1248</name>
</gene>
<keyword evidence="6" id="KW-1185">Reference proteome</keyword>
<evidence type="ECO:0000256" key="3">
    <source>
        <dbReference type="ARBA" id="ARBA00023180"/>
    </source>
</evidence>
<reference evidence="5 6" key="1">
    <citation type="submission" date="2024-08" db="EMBL/GenBank/DDBJ databases">
        <authorList>
            <person name="Cucini C."/>
            <person name="Frati F."/>
        </authorList>
    </citation>
    <scope>NUCLEOTIDE SEQUENCE [LARGE SCALE GENOMIC DNA]</scope>
</reference>
<dbReference type="PANTHER" id="PTHR11731:SF200">
    <property type="entry name" value="DIPEPTIDYL PEPTIDASE 10, ISOFORM B"/>
    <property type="match status" value="1"/>
</dbReference>
<feature type="domain" description="Peptidase S9 prolyl oligopeptidase catalytic" evidence="4">
    <location>
        <begin position="2"/>
        <end position="55"/>
    </location>
</feature>
<dbReference type="EMBL" id="CAXLJM020000004">
    <property type="protein sequence ID" value="CAL8070452.1"/>
    <property type="molecule type" value="Genomic_DNA"/>
</dbReference>
<keyword evidence="1" id="KW-0031">Aminopeptidase</keyword>
<protein>
    <recommendedName>
        <fullName evidence="4">Peptidase S9 prolyl oligopeptidase catalytic domain-containing protein</fullName>
    </recommendedName>
</protein>
<sequence length="61" mass="6955">MNYLSKNLHFIDVENMAVYGWNYGGYLTMSILAFDQKNMFRCGAAIAPISKWEFLGSIIVT</sequence>
<evidence type="ECO:0000313" key="6">
    <source>
        <dbReference type="Proteomes" id="UP001642540"/>
    </source>
</evidence>
<dbReference type="Pfam" id="PF00326">
    <property type="entry name" value="Peptidase_S9"/>
    <property type="match status" value="1"/>
</dbReference>
<proteinExistence type="predicted"/>
<dbReference type="PANTHER" id="PTHR11731">
    <property type="entry name" value="PROTEASE FAMILY S9B,C DIPEPTIDYL-PEPTIDASE IV-RELATED"/>
    <property type="match status" value="1"/>
</dbReference>
<dbReference type="InterPro" id="IPR001375">
    <property type="entry name" value="Peptidase_S9_cat"/>
</dbReference>
<dbReference type="SUPFAM" id="SSF53474">
    <property type="entry name" value="alpha/beta-Hydrolases"/>
    <property type="match status" value="1"/>
</dbReference>
<evidence type="ECO:0000259" key="4">
    <source>
        <dbReference type="Pfam" id="PF00326"/>
    </source>
</evidence>
<dbReference type="InterPro" id="IPR050278">
    <property type="entry name" value="Serine_Prot_S9B/DPPIV"/>
</dbReference>
<dbReference type="InterPro" id="IPR029058">
    <property type="entry name" value="AB_hydrolase_fold"/>
</dbReference>
<comment type="caution">
    <text evidence="5">The sequence shown here is derived from an EMBL/GenBank/DDBJ whole genome shotgun (WGS) entry which is preliminary data.</text>
</comment>
<keyword evidence="1" id="KW-0645">Protease</keyword>
<organism evidence="5 6">
    <name type="scientific">Orchesella dallaii</name>
    <dbReference type="NCBI Taxonomy" id="48710"/>
    <lineage>
        <taxon>Eukaryota</taxon>
        <taxon>Metazoa</taxon>
        <taxon>Ecdysozoa</taxon>
        <taxon>Arthropoda</taxon>
        <taxon>Hexapoda</taxon>
        <taxon>Collembola</taxon>
        <taxon>Entomobryomorpha</taxon>
        <taxon>Entomobryoidea</taxon>
        <taxon>Orchesellidae</taxon>
        <taxon>Orchesellinae</taxon>
        <taxon>Orchesella</taxon>
    </lineage>
</organism>
<evidence type="ECO:0000256" key="1">
    <source>
        <dbReference type="ARBA" id="ARBA00022438"/>
    </source>
</evidence>
<evidence type="ECO:0000313" key="5">
    <source>
        <dbReference type="EMBL" id="CAL8070452.1"/>
    </source>
</evidence>
<keyword evidence="2" id="KW-0720">Serine protease</keyword>
<dbReference type="Proteomes" id="UP001642540">
    <property type="component" value="Unassembled WGS sequence"/>
</dbReference>
<evidence type="ECO:0000256" key="2">
    <source>
        <dbReference type="ARBA" id="ARBA00022825"/>
    </source>
</evidence>
<name>A0ABP1PL61_9HEXA</name>
<dbReference type="Gene3D" id="3.40.50.1820">
    <property type="entry name" value="alpha/beta hydrolase"/>
    <property type="match status" value="1"/>
</dbReference>
<keyword evidence="1" id="KW-0378">Hydrolase</keyword>
<keyword evidence="3" id="KW-0325">Glycoprotein</keyword>